<reference evidence="1 2" key="1">
    <citation type="submission" date="2019-10" db="EMBL/GenBank/DDBJ databases">
        <title>Alkaliphilus serpentinus sp. nov. and Alkaliphilus pronyensis sp. nov., two novel anaerobic alkaliphilic species isolated from the serpentinized-hosted hydrothermal field of the Prony Bay (New Caledonia).</title>
        <authorList>
            <person name="Postec A."/>
        </authorList>
    </citation>
    <scope>NUCLEOTIDE SEQUENCE [LARGE SCALE GENOMIC DNA]</scope>
    <source>
        <strain evidence="1 2">LacT</strain>
    </source>
</reference>
<dbReference type="Gene3D" id="1.10.10.10">
    <property type="entry name" value="Winged helix-like DNA-binding domain superfamily/Winged helix DNA-binding domain"/>
    <property type="match status" value="1"/>
</dbReference>
<dbReference type="SUPFAM" id="SSF46785">
    <property type="entry name" value="Winged helix' DNA-binding domain"/>
    <property type="match status" value="1"/>
</dbReference>
<evidence type="ECO:0000313" key="2">
    <source>
        <dbReference type="Proteomes" id="UP000465601"/>
    </source>
</evidence>
<evidence type="ECO:0000313" key="1">
    <source>
        <dbReference type="EMBL" id="KAB3527074.1"/>
    </source>
</evidence>
<dbReference type="EMBL" id="WBZB01000047">
    <property type="protein sequence ID" value="KAB3527074.1"/>
    <property type="molecule type" value="Genomic_DNA"/>
</dbReference>
<keyword evidence="2" id="KW-1185">Reference proteome</keyword>
<dbReference type="RefSeq" id="WP_151866770.1">
    <property type="nucleotide sequence ID" value="NZ_WBZB01000047.1"/>
</dbReference>
<dbReference type="Proteomes" id="UP000465601">
    <property type="component" value="Unassembled WGS sequence"/>
</dbReference>
<gene>
    <name evidence="1" type="ORF">F8153_12915</name>
</gene>
<proteinExistence type="predicted"/>
<dbReference type="InterPro" id="IPR036390">
    <property type="entry name" value="WH_DNA-bd_sf"/>
</dbReference>
<accession>A0A833HM16</accession>
<protein>
    <submittedName>
        <fullName evidence="1">MarR family transcriptional regulator</fullName>
    </submittedName>
</protein>
<organism evidence="1 2">
    <name type="scientific">Alkaliphilus serpentinus</name>
    <dbReference type="NCBI Taxonomy" id="1482731"/>
    <lineage>
        <taxon>Bacteria</taxon>
        <taxon>Bacillati</taxon>
        <taxon>Bacillota</taxon>
        <taxon>Clostridia</taxon>
        <taxon>Peptostreptococcales</taxon>
        <taxon>Natronincolaceae</taxon>
        <taxon>Alkaliphilus</taxon>
    </lineage>
</organism>
<dbReference type="Pfam" id="PF13730">
    <property type="entry name" value="HTH_36"/>
    <property type="match status" value="1"/>
</dbReference>
<dbReference type="InterPro" id="IPR036388">
    <property type="entry name" value="WH-like_DNA-bd_sf"/>
</dbReference>
<name>A0A833HM16_9FIRM</name>
<dbReference type="AlphaFoldDB" id="A0A833HM16"/>
<dbReference type="OrthoDB" id="9799748at2"/>
<sequence>MTNKGKLIESVYKADLSQRATLVIFYLINRADQENTCFPSIKTIAKECNISTRTVQRALNDLEKAGFITRESRFHEQGGQRSNLYHLIEVETTNNLDSLDSEIGCETYEEKNMLYDCEQSINIEDGCTCKRVNLQNNEETQINRINRNTLNK</sequence>
<comment type="caution">
    <text evidence="1">The sequence shown here is derived from an EMBL/GenBank/DDBJ whole genome shotgun (WGS) entry which is preliminary data.</text>
</comment>